<organism evidence="1 2">
    <name type="scientific">Cuscuta epithymum</name>
    <dbReference type="NCBI Taxonomy" id="186058"/>
    <lineage>
        <taxon>Eukaryota</taxon>
        <taxon>Viridiplantae</taxon>
        <taxon>Streptophyta</taxon>
        <taxon>Embryophyta</taxon>
        <taxon>Tracheophyta</taxon>
        <taxon>Spermatophyta</taxon>
        <taxon>Magnoliopsida</taxon>
        <taxon>eudicotyledons</taxon>
        <taxon>Gunneridae</taxon>
        <taxon>Pentapetalae</taxon>
        <taxon>asterids</taxon>
        <taxon>lamiids</taxon>
        <taxon>Solanales</taxon>
        <taxon>Convolvulaceae</taxon>
        <taxon>Cuscuteae</taxon>
        <taxon>Cuscuta</taxon>
        <taxon>Cuscuta subgen. Cuscuta</taxon>
    </lineage>
</organism>
<proteinExistence type="predicted"/>
<name>A0AAV0F7V0_9ASTE</name>
<comment type="caution">
    <text evidence="1">The sequence shown here is derived from an EMBL/GenBank/DDBJ whole genome shotgun (WGS) entry which is preliminary data.</text>
</comment>
<reference evidence="1" key="1">
    <citation type="submission" date="2022-07" db="EMBL/GenBank/DDBJ databases">
        <authorList>
            <person name="Macas J."/>
            <person name="Novak P."/>
            <person name="Neumann P."/>
        </authorList>
    </citation>
    <scope>NUCLEOTIDE SEQUENCE</scope>
</reference>
<keyword evidence="2" id="KW-1185">Reference proteome</keyword>
<evidence type="ECO:0000313" key="2">
    <source>
        <dbReference type="Proteomes" id="UP001152523"/>
    </source>
</evidence>
<evidence type="ECO:0000313" key="1">
    <source>
        <dbReference type="EMBL" id="CAH9131566.1"/>
    </source>
</evidence>
<dbReference type="AlphaFoldDB" id="A0AAV0F7V0"/>
<dbReference type="Proteomes" id="UP001152523">
    <property type="component" value="Unassembled WGS sequence"/>
</dbReference>
<gene>
    <name evidence="1" type="ORF">CEPIT_LOCUS31487</name>
</gene>
<protein>
    <submittedName>
        <fullName evidence="1">Uncharacterized protein</fullName>
    </submittedName>
</protein>
<dbReference type="EMBL" id="CAMAPF010000966">
    <property type="protein sequence ID" value="CAH9131566.1"/>
    <property type="molecule type" value="Genomic_DNA"/>
</dbReference>
<sequence length="101" mass="11566">MVSSPRPQGIVEMNVAALIKEDKSGWNLPRLREFFSPEERTAILSIPISRRDTTDSYWWNGEARGAYTVKSGYRILKGECLMAGEHVEIDYYVGFLHLTKD</sequence>
<accession>A0AAV0F7V0</accession>